<evidence type="ECO:0000313" key="2">
    <source>
        <dbReference type="Proteomes" id="UP000070404"/>
    </source>
</evidence>
<protein>
    <recommendedName>
        <fullName evidence="3">CARDB domain-containing protein</fullName>
    </recommendedName>
</protein>
<dbReference type="InterPro" id="IPR013783">
    <property type="entry name" value="Ig-like_fold"/>
</dbReference>
<gene>
    <name evidence="1" type="ORF">AKJ52_00945</name>
</gene>
<sequence>MERKLLAVVLAVVIVASFSVGVYSRELLRPGGKAEFMLENLKVTPFSPYGEIYNQTPVTISVDVSNRGDISGVKRVSIRIDNEEVADNALLLVAGESRTFKAEVKAGDEAHRVGTHTVRVGNLTRTYRVEEIPVKVSIGGLVRPRGVLYNCAEGESAQPRSPLLEISATNEGNENMVPFRVVVETPEGAFSEGGVIGQMEDVCARSNLQGETIYYVPISSYPASPRPGEYKLKVADYNIQGVREKKINYSGPSPEVTRWGPVQFERRESGLAASQGKVTVRNEGDLPLSVAGLFISVGGENLRGAVIGAPFVLPQEERILQIEFENHTGVPEGTHTAEFKLLEWVRREGSEGVVVAAETTKEIEIE</sequence>
<reference evidence="1 2" key="1">
    <citation type="journal article" date="2016" name="Sci. Rep.">
        <title>Metabolic traits of an uncultured archaeal lineage -MSBL1- from brine pools of the Red Sea.</title>
        <authorList>
            <person name="Mwirichia R."/>
            <person name="Alam I."/>
            <person name="Rashid M."/>
            <person name="Vinu M."/>
            <person name="Ba-Alawi W."/>
            <person name="Anthony Kamau A."/>
            <person name="Kamanda Ngugi D."/>
            <person name="Goker M."/>
            <person name="Klenk H.P."/>
            <person name="Bajic V."/>
            <person name="Stingl U."/>
        </authorList>
    </citation>
    <scope>NUCLEOTIDE SEQUENCE [LARGE SCALE GENOMIC DNA]</scope>
    <source>
        <strain evidence="1">SCGC-AAA382C18</strain>
    </source>
</reference>
<dbReference type="AlphaFoldDB" id="A0A133VKW8"/>
<dbReference type="EMBL" id="LHYF01000010">
    <property type="protein sequence ID" value="KXB07096.1"/>
    <property type="molecule type" value="Genomic_DNA"/>
</dbReference>
<organism evidence="1 2">
    <name type="scientific">candidate division MSBL1 archaeon SCGC-AAA382C18</name>
    <dbReference type="NCBI Taxonomy" id="1698281"/>
    <lineage>
        <taxon>Archaea</taxon>
        <taxon>Methanobacteriati</taxon>
        <taxon>Methanobacteriota</taxon>
        <taxon>candidate division MSBL1</taxon>
    </lineage>
</organism>
<proteinExistence type="predicted"/>
<keyword evidence="2" id="KW-1185">Reference proteome</keyword>
<name>A0A133VKW8_9EURY</name>
<dbReference type="Gene3D" id="2.60.40.10">
    <property type="entry name" value="Immunoglobulins"/>
    <property type="match status" value="1"/>
</dbReference>
<evidence type="ECO:0008006" key="3">
    <source>
        <dbReference type="Google" id="ProtNLM"/>
    </source>
</evidence>
<evidence type="ECO:0000313" key="1">
    <source>
        <dbReference type="EMBL" id="KXB07096.1"/>
    </source>
</evidence>
<comment type="caution">
    <text evidence="1">The sequence shown here is derived from an EMBL/GenBank/DDBJ whole genome shotgun (WGS) entry which is preliminary data.</text>
</comment>
<dbReference type="Proteomes" id="UP000070404">
    <property type="component" value="Unassembled WGS sequence"/>
</dbReference>
<accession>A0A133VKW8</accession>